<keyword evidence="12" id="KW-0594">Phospholipid biosynthesis</keyword>
<dbReference type="Gene3D" id="1.20.120.1760">
    <property type="match status" value="1"/>
</dbReference>
<dbReference type="InterPro" id="IPR050324">
    <property type="entry name" value="CDP-alcohol_PTase-I"/>
</dbReference>
<dbReference type="GO" id="GO:0008444">
    <property type="term" value="F:CDP-diacylglycerol-glycerol-3-phosphate 3-phosphatidyltransferase activity"/>
    <property type="evidence" value="ECO:0007669"/>
    <property type="project" value="UniProtKB-EC"/>
</dbReference>
<evidence type="ECO:0000256" key="12">
    <source>
        <dbReference type="ARBA" id="ARBA00023209"/>
    </source>
</evidence>
<dbReference type="InterPro" id="IPR000462">
    <property type="entry name" value="CDP-OH_P_trans"/>
</dbReference>
<dbReference type="GO" id="GO:0043337">
    <property type="term" value="F:cardiolipin synthase (CMP-forming)"/>
    <property type="evidence" value="ECO:0007669"/>
    <property type="project" value="TreeGrafter"/>
</dbReference>
<evidence type="ECO:0000256" key="15">
    <source>
        <dbReference type="RuleBase" id="RU003750"/>
    </source>
</evidence>
<keyword evidence="13" id="KW-1208">Phospholipid metabolism</keyword>
<evidence type="ECO:0000256" key="14">
    <source>
        <dbReference type="ARBA" id="ARBA00048586"/>
    </source>
</evidence>
<reference evidence="17 18" key="1">
    <citation type="submission" date="2015-03" db="EMBL/GenBank/DDBJ databases">
        <title>Draft genome sequence of Elstera litoralis.</title>
        <authorList>
            <person name="Rahalkar M.C."/>
            <person name="Dhakephalkar P.K."/>
            <person name="Pore S.D."/>
            <person name="Arora P."/>
            <person name="Kapse N.G."/>
            <person name="Pandit P.S."/>
        </authorList>
    </citation>
    <scope>NUCLEOTIDE SEQUENCE [LARGE SCALE GENOMIC DNA]</scope>
    <source>
        <strain evidence="17 18">Dia-1</strain>
    </source>
</reference>
<proteinExistence type="inferred from homology"/>
<evidence type="ECO:0000313" key="17">
    <source>
        <dbReference type="EMBL" id="KJV10295.1"/>
    </source>
</evidence>
<comment type="subcellular location">
    <subcellularLocation>
        <location evidence="1">Membrane</location>
        <topology evidence="1">Multi-pass membrane protein</topology>
    </subcellularLocation>
</comment>
<evidence type="ECO:0000256" key="6">
    <source>
        <dbReference type="ARBA" id="ARBA00022516"/>
    </source>
</evidence>
<keyword evidence="9 16" id="KW-1133">Transmembrane helix</keyword>
<dbReference type="Pfam" id="PF01066">
    <property type="entry name" value="CDP-OH_P_transf"/>
    <property type="match status" value="1"/>
</dbReference>
<dbReference type="Proteomes" id="UP000033774">
    <property type="component" value="Unassembled WGS sequence"/>
</dbReference>
<evidence type="ECO:0000256" key="1">
    <source>
        <dbReference type="ARBA" id="ARBA00004141"/>
    </source>
</evidence>
<comment type="similarity">
    <text evidence="3 15">Belongs to the CDP-alcohol phosphatidyltransferase class-I family.</text>
</comment>
<evidence type="ECO:0000256" key="2">
    <source>
        <dbReference type="ARBA" id="ARBA00005042"/>
    </source>
</evidence>
<keyword evidence="18" id="KW-1185">Reference proteome</keyword>
<comment type="pathway">
    <text evidence="2">Phospholipid metabolism; phosphatidylglycerol biosynthesis; phosphatidylglycerol from CDP-diacylglycerol: step 1/2.</text>
</comment>
<protein>
    <recommendedName>
        <fullName evidence="5">CDP-diacylglycerol--glycerol-3-phosphate 3-phosphatidyltransferase</fullName>
        <ecNumber evidence="4">2.7.8.5</ecNumber>
    </recommendedName>
</protein>
<organism evidence="17 18">
    <name type="scientific">Elstera litoralis</name>
    <dbReference type="NCBI Taxonomy" id="552518"/>
    <lineage>
        <taxon>Bacteria</taxon>
        <taxon>Pseudomonadati</taxon>
        <taxon>Pseudomonadota</taxon>
        <taxon>Alphaproteobacteria</taxon>
        <taxon>Rhodospirillales</taxon>
        <taxon>Rhodospirillaceae</taxon>
        <taxon>Elstera</taxon>
    </lineage>
</organism>
<dbReference type="InterPro" id="IPR004570">
    <property type="entry name" value="Phosphatidylglycerol_P_synth"/>
</dbReference>
<evidence type="ECO:0000256" key="13">
    <source>
        <dbReference type="ARBA" id="ARBA00023264"/>
    </source>
</evidence>
<evidence type="ECO:0000256" key="5">
    <source>
        <dbReference type="ARBA" id="ARBA00014944"/>
    </source>
</evidence>
<evidence type="ECO:0000256" key="10">
    <source>
        <dbReference type="ARBA" id="ARBA00023098"/>
    </source>
</evidence>
<evidence type="ECO:0000256" key="4">
    <source>
        <dbReference type="ARBA" id="ARBA00013170"/>
    </source>
</evidence>
<dbReference type="EMBL" id="LAJY01000118">
    <property type="protein sequence ID" value="KJV10295.1"/>
    <property type="molecule type" value="Genomic_DNA"/>
</dbReference>
<feature type="transmembrane region" description="Helical" evidence="16">
    <location>
        <begin position="115"/>
        <end position="133"/>
    </location>
</feature>
<evidence type="ECO:0000256" key="3">
    <source>
        <dbReference type="ARBA" id="ARBA00010441"/>
    </source>
</evidence>
<dbReference type="InterPro" id="IPR048254">
    <property type="entry name" value="CDP_ALCOHOL_P_TRANSF_CS"/>
</dbReference>
<evidence type="ECO:0000313" key="18">
    <source>
        <dbReference type="Proteomes" id="UP000033774"/>
    </source>
</evidence>
<accession>A0A0F3IU68</accession>
<dbReference type="PIRSF" id="PIRSF000847">
    <property type="entry name" value="Phos_ph_gly_syn"/>
    <property type="match status" value="1"/>
</dbReference>
<gene>
    <name evidence="17" type="ORF">VZ95_05960</name>
</gene>
<dbReference type="PROSITE" id="PS00379">
    <property type="entry name" value="CDP_ALCOHOL_P_TRANSF"/>
    <property type="match status" value="1"/>
</dbReference>
<keyword evidence="8 16" id="KW-0812">Transmembrane</keyword>
<evidence type="ECO:0000256" key="8">
    <source>
        <dbReference type="ARBA" id="ARBA00022692"/>
    </source>
</evidence>
<evidence type="ECO:0000256" key="11">
    <source>
        <dbReference type="ARBA" id="ARBA00023136"/>
    </source>
</evidence>
<evidence type="ECO:0000256" key="16">
    <source>
        <dbReference type="SAM" id="Phobius"/>
    </source>
</evidence>
<dbReference type="EC" id="2.7.8.5" evidence="4"/>
<dbReference type="GO" id="GO:0032049">
    <property type="term" value="P:cardiolipin biosynthetic process"/>
    <property type="evidence" value="ECO:0007669"/>
    <property type="project" value="TreeGrafter"/>
</dbReference>
<sequence>MPNLISAARILLVPFTVAAFVRGDFATGFWLFVIAGVSDAVDGAIARMFRAHSTLGTYLDPAADKLLLVTMFGALAVQGLLSWGVTLLVLARDVMILGGLAWCRWRKFPADIRPIFVSKVNTFLQVFVIAWILSLESGMVARVTGVSAATTEVITLAVETLMIATTLVSGLVYAGRWHRLIQGAKGVGP</sequence>
<dbReference type="PANTHER" id="PTHR14269:SF60">
    <property type="entry name" value="CARDIOLIPIN SYNTHASE (CMP-FORMING)"/>
    <property type="match status" value="1"/>
</dbReference>
<evidence type="ECO:0000256" key="9">
    <source>
        <dbReference type="ARBA" id="ARBA00022989"/>
    </source>
</evidence>
<dbReference type="GO" id="GO:0016020">
    <property type="term" value="C:membrane"/>
    <property type="evidence" value="ECO:0007669"/>
    <property type="project" value="UniProtKB-SubCell"/>
</dbReference>
<feature type="transmembrane region" description="Helical" evidence="16">
    <location>
        <begin position="153"/>
        <end position="175"/>
    </location>
</feature>
<comment type="catalytic activity">
    <reaction evidence="14">
        <text>a CDP-1,2-diacyl-sn-glycerol + sn-glycerol 3-phosphate = a 1,2-diacyl-sn-glycero-3-phospho-(1'-sn-glycero-3'-phosphate) + CMP + H(+)</text>
        <dbReference type="Rhea" id="RHEA:12593"/>
        <dbReference type="ChEBI" id="CHEBI:15378"/>
        <dbReference type="ChEBI" id="CHEBI:57597"/>
        <dbReference type="ChEBI" id="CHEBI:58332"/>
        <dbReference type="ChEBI" id="CHEBI:60110"/>
        <dbReference type="ChEBI" id="CHEBI:60377"/>
        <dbReference type="EC" id="2.7.8.5"/>
    </reaction>
</comment>
<dbReference type="PANTHER" id="PTHR14269">
    <property type="entry name" value="CDP-DIACYLGLYCEROL--GLYCEROL-3-PHOSPHATE 3-PHOSPHATIDYLTRANSFERASE-RELATED"/>
    <property type="match status" value="1"/>
</dbReference>
<keyword evidence="11 16" id="KW-0472">Membrane</keyword>
<keyword evidence="6" id="KW-0444">Lipid biosynthesis</keyword>
<keyword evidence="7 15" id="KW-0808">Transferase</keyword>
<name>A0A0F3IU68_9PROT</name>
<evidence type="ECO:0000256" key="7">
    <source>
        <dbReference type="ARBA" id="ARBA00022679"/>
    </source>
</evidence>
<dbReference type="AlphaFoldDB" id="A0A0F3IU68"/>
<comment type="caution">
    <text evidence="17">The sequence shown here is derived from an EMBL/GenBank/DDBJ whole genome shotgun (WGS) entry which is preliminary data.</text>
</comment>
<dbReference type="InterPro" id="IPR043130">
    <property type="entry name" value="CDP-OH_PTrfase_TM_dom"/>
</dbReference>
<keyword evidence="10" id="KW-0443">Lipid metabolism</keyword>